<dbReference type="EMBL" id="AP025226">
    <property type="protein sequence ID" value="BDC00095.1"/>
    <property type="molecule type" value="Genomic_DNA"/>
</dbReference>
<dbReference type="GeneID" id="68867835"/>
<accession>A0AAQ4CWB3</accession>
<dbReference type="AlphaFoldDB" id="A0AAQ4CWB3"/>
<dbReference type="RefSeq" id="WP_229570763.1">
    <property type="nucleotide sequence ID" value="NZ_AP025226.1"/>
</dbReference>
<evidence type="ECO:0000313" key="2">
    <source>
        <dbReference type="Proteomes" id="UP001319921"/>
    </source>
</evidence>
<keyword evidence="2" id="KW-1185">Reference proteome</keyword>
<organism evidence="1 2">
    <name type="scientific">Saccharolobus caldissimus</name>
    <dbReference type="NCBI Taxonomy" id="1702097"/>
    <lineage>
        <taxon>Archaea</taxon>
        <taxon>Thermoproteota</taxon>
        <taxon>Thermoprotei</taxon>
        <taxon>Sulfolobales</taxon>
        <taxon>Sulfolobaceae</taxon>
        <taxon>Saccharolobus</taxon>
    </lineage>
</organism>
<reference evidence="1 2" key="1">
    <citation type="journal article" date="2022" name="Microbiol. Resour. Announc.">
        <title>Complete Genome Sequence of the Hyperthermophilic and Acidophilic Archaeon Saccharolobus caldissimus Strain HS-3T.</title>
        <authorList>
            <person name="Sakai H.D."/>
            <person name="Kurosawa N."/>
        </authorList>
    </citation>
    <scope>NUCLEOTIDE SEQUENCE [LARGE SCALE GENOMIC DNA]</scope>
    <source>
        <strain evidence="1 2">JCM32116</strain>
    </source>
</reference>
<dbReference type="Proteomes" id="UP001319921">
    <property type="component" value="Chromosome"/>
</dbReference>
<dbReference type="KEGG" id="scas:SACC_31110"/>
<protein>
    <submittedName>
        <fullName evidence="1">Uncharacterized protein</fullName>
    </submittedName>
</protein>
<name>A0AAQ4CWB3_9CREN</name>
<proteinExistence type="predicted"/>
<sequence length="257" mass="30559">MPRKGRRKYSVEFDDYTLTSLDGELTLINELGLKVNLPSSEIGDRIAEIINEDPYFYYKIIPLTKYYDIITYNLIDSVVKVGGFYGDLLDACYRKDKRNNQDMYLPYAFNKIYTTNVKIYDPISDEALTELINRYDWDFIRIYEELRSIFRISKEKAYNKIIEEISNIKELDVFRIYVIYVTNKEEAQRILEETVVTPNTNYNYKYIIPRWGLLGINNDIINMLNDLGLRVHRDSLNFSEVKKVLEKIRREKITIVE</sequence>
<evidence type="ECO:0000313" key="1">
    <source>
        <dbReference type="EMBL" id="BDC00095.1"/>
    </source>
</evidence>
<gene>
    <name evidence="1" type="ORF">SACC_31110</name>
</gene>